<dbReference type="PROSITE" id="PS51257">
    <property type="entry name" value="PROKAR_LIPOPROTEIN"/>
    <property type="match status" value="1"/>
</dbReference>
<name>A0ABU8G1E8_9BACI</name>
<accession>A0ABU8G1E8</accession>
<organism evidence="2 3">
    <name type="scientific">Bacillus yunxiaonensis</name>
    <dbReference type="NCBI Taxonomy" id="3127665"/>
    <lineage>
        <taxon>Bacteria</taxon>
        <taxon>Bacillati</taxon>
        <taxon>Bacillota</taxon>
        <taxon>Bacilli</taxon>
        <taxon>Bacillales</taxon>
        <taxon>Bacillaceae</taxon>
        <taxon>Bacillus</taxon>
    </lineage>
</organism>
<evidence type="ECO:0000313" key="2">
    <source>
        <dbReference type="EMBL" id="MEI4832013.1"/>
    </source>
</evidence>
<keyword evidence="1" id="KW-0812">Transmembrane</keyword>
<evidence type="ECO:0008006" key="4">
    <source>
        <dbReference type="Google" id="ProtNLM"/>
    </source>
</evidence>
<proteinExistence type="predicted"/>
<keyword evidence="1" id="KW-1133">Transmembrane helix</keyword>
<dbReference type="RefSeq" id="WP_336484123.1">
    <property type="nucleotide sequence ID" value="NZ_JBAWSV010000010.1"/>
</dbReference>
<protein>
    <recommendedName>
        <fullName evidence="4">DUF2207 domain-containing protein</fullName>
    </recommendedName>
</protein>
<keyword evidence="3" id="KW-1185">Reference proteome</keyword>
<gene>
    <name evidence="2" type="ORF">WAX78_21630</name>
</gene>
<reference evidence="2 3" key="1">
    <citation type="submission" date="2024-01" db="EMBL/GenBank/DDBJ databases">
        <title>Seven novel Bacillus-like species.</title>
        <authorList>
            <person name="Liu G."/>
        </authorList>
    </citation>
    <scope>NUCLEOTIDE SEQUENCE [LARGE SCALE GENOMIC DNA]</scope>
    <source>
        <strain evidence="2 3">FJAT-53711</strain>
    </source>
</reference>
<sequence length="248" mass="28724">MKKARYYFIFSLILLALSCIPMFHMLRELWIETKMGNTYEIHEAYIGKDGFENSLDVQELNVNGINLKIEEEKTNKLAPLTSFDAEENVPPGEIVKIHLFINNKEVSTPDEIWLSNRPKGGRYFSWLDVLIVKNKRTDEQQVYFVQRLTGDEDPIEKQKWKIIGINQNGTYSEERFTYAERSNHALGVELINFSYTGLMSMGHHSNITKAYPSLFFPIIYPILTCLLGVILLIIAIVLTVKKKNLFRL</sequence>
<evidence type="ECO:0000256" key="1">
    <source>
        <dbReference type="SAM" id="Phobius"/>
    </source>
</evidence>
<dbReference type="Proteomes" id="UP001367922">
    <property type="component" value="Unassembled WGS sequence"/>
</dbReference>
<keyword evidence="1" id="KW-0472">Membrane</keyword>
<feature type="transmembrane region" description="Helical" evidence="1">
    <location>
        <begin position="6"/>
        <end position="26"/>
    </location>
</feature>
<evidence type="ECO:0000313" key="3">
    <source>
        <dbReference type="Proteomes" id="UP001367922"/>
    </source>
</evidence>
<comment type="caution">
    <text evidence="2">The sequence shown here is derived from an EMBL/GenBank/DDBJ whole genome shotgun (WGS) entry which is preliminary data.</text>
</comment>
<feature type="transmembrane region" description="Helical" evidence="1">
    <location>
        <begin position="214"/>
        <end position="240"/>
    </location>
</feature>
<dbReference type="EMBL" id="JBAWSV010000010">
    <property type="protein sequence ID" value="MEI4832013.1"/>
    <property type="molecule type" value="Genomic_DNA"/>
</dbReference>